<dbReference type="InterPro" id="IPR017452">
    <property type="entry name" value="GPCR_Rhodpsn_7TM"/>
</dbReference>
<evidence type="ECO:0000256" key="10">
    <source>
        <dbReference type="ARBA" id="ARBA00023224"/>
    </source>
</evidence>
<gene>
    <name evidence="15" type="primary">LOC102370863</name>
</gene>
<evidence type="ECO:0000313" key="14">
    <source>
        <dbReference type="Proteomes" id="UP000189705"/>
    </source>
</evidence>
<dbReference type="PROSITE" id="PS00237">
    <property type="entry name" value="G_PROTEIN_RECEP_F1_1"/>
    <property type="match status" value="1"/>
</dbReference>
<comment type="subcellular location">
    <subcellularLocation>
        <location evidence="1 12">Cell membrane</location>
        <topology evidence="1 12">Multi-pass membrane protein</topology>
    </subcellularLocation>
</comment>
<dbReference type="PRINTS" id="PR00237">
    <property type="entry name" value="GPCRRHODOPSN"/>
</dbReference>
<evidence type="ECO:0000259" key="13">
    <source>
        <dbReference type="PROSITE" id="PS50262"/>
    </source>
</evidence>
<feature type="transmembrane region" description="Helical" evidence="12">
    <location>
        <begin position="196"/>
        <end position="215"/>
    </location>
</feature>
<feature type="domain" description="G-protein coupled receptors family 1 profile" evidence="13">
    <location>
        <begin position="41"/>
        <end position="289"/>
    </location>
</feature>
<evidence type="ECO:0000256" key="4">
    <source>
        <dbReference type="ARBA" id="ARBA00022692"/>
    </source>
</evidence>
<keyword evidence="2 12" id="KW-1003">Cell membrane</keyword>
<evidence type="ECO:0000313" key="15">
    <source>
        <dbReference type="RefSeq" id="XP_006039408.1"/>
    </source>
</evidence>
<dbReference type="KEGG" id="asn:102370863"/>
<dbReference type="Proteomes" id="UP000189705">
    <property type="component" value="Unplaced"/>
</dbReference>
<feature type="transmembrane region" description="Helical" evidence="12">
    <location>
        <begin position="60"/>
        <end position="82"/>
    </location>
</feature>
<dbReference type="PANTHER" id="PTHR26453">
    <property type="entry name" value="OLFACTORY RECEPTOR"/>
    <property type="match status" value="1"/>
</dbReference>
<keyword evidence="7 11" id="KW-0297">G-protein coupled receptor</keyword>
<feature type="transmembrane region" description="Helical" evidence="12">
    <location>
        <begin position="25"/>
        <end position="48"/>
    </location>
</feature>
<dbReference type="GO" id="GO:0004984">
    <property type="term" value="F:olfactory receptor activity"/>
    <property type="evidence" value="ECO:0007669"/>
    <property type="project" value="InterPro"/>
</dbReference>
<keyword evidence="9 11" id="KW-0675">Receptor</keyword>
<dbReference type="RefSeq" id="XP_006039408.1">
    <property type="nucleotide sequence ID" value="XM_006039346.1"/>
</dbReference>
<comment type="similarity">
    <text evidence="11">Belongs to the G-protein coupled receptor 1 family.</text>
</comment>
<feature type="transmembrane region" description="Helical" evidence="12">
    <location>
        <begin position="102"/>
        <end position="120"/>
    </location>
</feature>
<dbReference type="OrthoDB" id="5950740at2759"/>
<accession>A0A1U7SP14</accession>
<evidence type="ECO:0000256" key="2">
    <source>
        <dbReference type="ARBA" id="ARBA00022475"/>
    </source>
</evidence>
<dbReference type="GeneID" id="102370863"/>
<keyword evidence="10 11" id="KW-0807">Transducer</keyword>
<dbReference type="Gene3D" id="1.20.1070.10">
    <property type="entry name" value="Rhodopsin 7-helix transmembrane proteins"/>
    <property type="match status" value="1"/>
</dbReference>
<dbReference type="FunFam" id="1.20.1070.10:FF:000005">
    <property type="entry name" value="Olfactory receptor"/>
    <property type="match status" value="1"/>
</dbReference>
<evidence type="ECO:0000256" key="5">
    <source>
        <dbReference type="ARBA" id="ARBA00022725"/>
    </source>
</evidence>
<keyword evidence="5 12" id="KW-0552">Olfaction</keyword>
<proteinExistence type="inferred from homology"/>
<dbReference type="PROSITE" id="PS50262">
    <property type="entry name" value="G_PROTEIN_RECEP_F1_2"/>
    <property type="match status" value="1"/>
</dbReference>
<keyword evidence="3 12" id="KW-0716">Sensory transduction</keyword>
<dbReference type="CDD" id="cd15431">
    <property type="entry name" value="7tmA_OR13H-like"/>
    <property type="match status" value="1"/>
</dbReference>
<keyword evidence="4 11" id="KW-0812">Transmembrane</keyword>
<protein>
    <recommendedName>
        <fullName evidence="12">Olfactory receptor</fullName>
    </recommendedName>
</protein>
<sequence length="317" mass="36066">MGEENQTMVAEFIFTGFSNQLITRIILTGFFFLVYLVTLLGNGLIILLTICDPHLHTPMYFFLNNLSLLDICYSSSIIPQALVNFSVERPTISFARCFCQMLISLFLGSTECFLLAVMAYDRYVAISNPLRYTVIMSKTRCIHLALASWIVTILLTVVPFFVMPSQFCGKNELDHFTCEVLAVMKLVCSDTSKNQIFMFASASLTLFAPFFFILFSYMRIIITILKIHSLDGRSKAFSTCGSHLTVVTIFYGTAMFMYLKPQSKSSQEQDKIITVFYGIVTPMLNPLIYTLRNQEVKAALRRVTGRKRNTFLCDTFQ</sequence>
<evidence type="ECO:0000256" key="12">
    <source>
        <dbReference type="RuleBase" id="RU363047"/>
    </source>
</evidence>
<evidence type="ECO:0000256" key="11">
    <source>
        <dbReference type="RuleBase" id="RU000688"/>
    </source>
</evidence>
<dbReference type="GO" id="GO:0004930">
    <property type="term" value="F:G protein-coupled receptor activity"/>
    <property type="evidence" value="ECO:0007669"/>
    <property type="project" value="UniProtKB-KW"/>
</dbReference>
<dbReference type="PRINTS" id="PR00245">
    <property type="entry name" value="OLFACTORYR"/>
</dbReference>
<evidence type="ECO:0000256" key="3">
    <source>
        <dbReference type="ARBA" id="ARBA00022606"/>
    </source>
</evidence>
<dbReference type="eggNOG" id="ENOG502SI4A">
    <property type="taxonomic scope" value="Eukaryota"/>
</dbReference>
<evidence type="ECO:0000256" key="7">
    <source>
        <dbReference type="ARBA" id="ARBA00023040"/>
    </source>
</evidence>
<feature type="transmembrane region" description="Helical" evidence="12">
    <location>
        <begin position="271"/>
        <end position="291"/>
    </location>
</feature>
<keyword evidence="14" id="KW-1185">Reference proteome</keyword>
<name>A0A1U7SP14_ALLSI</name>
<feature type="transmembrane region" description="Helical" evidence="12">
    <location>
        <begin position="141"/>
        <end position="162"/>
    </location>
</feature>
<keyword evidence="8 12" id="KW-0472">Membrane</keyword>
<dbReference type="SUPFAM" id="SSF81321">
    <property type="entry name" value="Family A G protein-coupled receptor-like"/>
    <property type="match status" value="1"/>
</dbReference>
<dbReference type="InParanoid" id="A0A1U7SP14"/>
<dbReference type="AlphaFoldDB" id="A0A1U7SP14"/>
<reference evidence="15" key="1">
    <citation type="submission" date="2025-08" db="UniProtKB">
        <authorList>
            <consortium name="RefSeq"/>
        </authorList>
    </citation>
    <scope>IDENTIFICATION</scope>
</reference>
<dbReference type="InterPro" id="IPR000725">
    <property type="entry name" value="Olfact_rcpt"/>
</dbReference>
<evidence type="ECO:0000256" key="9">
    <source>
        <dbReference type="ARBA" id="ARBA00023170"/>
    </source>
</evidence>
<evidence type="ECO:0000256" key="8">
    <source>
        <dbReference type="ARBA" id="ARBA00023136"/>
    </source>
</evidence>
<dbReference type="Pfam" id="PF13853">
    <property type="entry name" value="7tm_4"/>
    <property type="match status" value="1"/>
</dbReference>
<evidence type="ECO:0000256" key="6">
    <source>
        <dbReference type="ARBA" id="ARBA00022989"/>
    </source>
</evidence>
<organism evidence="14 15">
    <name type="scientific">Alligator sinensis</name>
    <name type="common">Chinese alligator</name>
    <dbReference type="NCBI Taxonomy" id="38654"/>
    <lineage>
        <taxon>Eukaryota</taxon>
        <taxon>Metazoa</taxon>
        <taxon>Chordata</taxon>
        <taxon>Craniata</taxon>
        <taxon>Vertebrata</taxon>
        <taxon>Euteleostomi</taxon>
        <taxon>Archelosauria</taxon>
        <taxon>Archosauria</taxon>
        <taxon>Crocodylia</taxon>
        <taxon>Alligatoridae</taxon>
        <taxon>Alligatorinae</taxon>
        <taxon>Alligator</taxon>
    </lineage>
</organism>
<keyword evidence="6 12" id="KW-1133">Transmembrane helix</keyword>
<feature type="transmembrane region" description="Helical" evidence="12">
    <location>
        <begin position="236"/>
        <end position="259"/>
    </location>
</feature>
<dbReference type="InterPro" id="IPR000276">
    <property type="entry name" value="GPCR_Rhodpsn"/>
</dbReference>
<dbReference type="GO" id="GO:0005886">
    <property type="term" value="C:plasma membrane"/>
    <property type="evidence" value="ECO:0007669"/>
    <property type="project" value="UniProtKB-SubCell"/>
</dbReference>
<evidence type="ECO:0000256" key="1">
    <source>
        <dbReference type="ARBA" id="ARBA00004651"/>
    </source>
</evidence>